<feature type="compositionally biased region" description="Low complexity" evidence="1">
    <location>
        <begin position="24"/>
        <end position="44"/>
    </location>
</feature>
<accession>A0AAV9U2G8</accession>
<keyword evidence="3" id="KW-1185">Reference proteome</keyword>
<feature type="compositionally biased region" description="Low complexity" evidence="1">
    <location>
        <begin position="172"/>
        <end position="192"/>
    </location>
</feature>
<dbReference type="Proteomes" id="UP001375240">
    <property type="component" value="Unassembled WGS sequence"/>
</dbReference>
<dbReference type="AlphaFoldDB" id="A0AAV9U2G8"/>
<feature type="region of interest" description="Disordered" evidence="1">
    <location>
        <begin position="13"/>
        <end position="47"/>
    </location>
</feature>
<evidence type="ECO:0000313" key="2">
    <source>
        <dbReference type="EMBL" id="KAK6334192.1"/>
    </source>
</evidence>
<comment type="caution">
    <text evidence="2">The sequence shown here is derived from an EMBL/GenBank/DDBJ whole genome shotgun (WGS) entry which is preliminary data.</text>
</comment>
<evidence type="ECO:0000313" key="3">
    <source>
        <dbReference type="Proteomes" id="UP001375240"/>
    </source>
</evidence>
<organism evidence="2 3">
    <name type="scientific">Orbilia brochopaga</name>
    <dbReference type="NCBI Taxonomy" id="3140254"/>
    <lineage>
        <taxon>Eukaryota</taxon>
        <taxon>Fungi</taxon>
        <taxon>Dikarya</taxon>
        <taxon>Ascomycota</taxon>
        <taxon>Pezizomycotina</taxon>
        <taxon>Orbiliomycetes</taxon>
        <taxon>Orbiliales</taxon>
        <taxon>Orbiliaceae</taxon>
        <taxon>Orbilia</taxon>
    </lineage>
</organism>
<feature type="compositionally biased region" description="Polar residues" evidence="1">
    <location>
        <begin position="244"/>
        <end position="257"/>
    </location>
</feature>
<dbReference type="EMBL" id="JAVHNQ010000013">
    <property type="protein sequence ID" value="KAK6334192.1"/>
    <property type="molecule type" value="Genomic_DNA"/>
</dbReference>
<feature type="region of interest" description="Disordered" evidence="1">
    <location>
        <begin position="155"/>
        <end position="263"/>
    </location>
</feature>
<protein>
    <submittedName>
        <fullName evidence="2">Uncharacterized protein</fullName>
    </submittedName>
</protein>
<gene>
    <name evidence="2" type="ORF">TWF696_002693</name>
</gene>
<evidence type="ECO:0000256" key="1">
    <source>
        <dbReference type="SAM" id="MobiDB-lite"/>
    </source>
</evidence>
<sequence>MLLCDSRDIAMSPPFGLPGAVGTRPQRQNQPYNNPGYPGQPQQQMTGARLPDQRYGYGQRVSDLAPGYHIPQSHPPGFPPLSLYPLETERSHRNSGDMSASYTGFGSNAADLDVPYTQQKRLTSGAAPGPVGLAFPGPYGNAFASTTGSFGAPVPKTTLAPGLELPSTDNYRSGPWSPSGGQSQPGGMPRQRSFGHLQPSDPLALDWPTKEKVESPVLPTPPDLGNTTTPTMHGRKEGKPRANLSMSSSPPKTNPYNNHRKARKNGEVDDLYYYLDYDRRASPQSDPNRTVPELETTLEADEQDRIFQKLNDLLSHGMFNFFARHQFPIPIDPGKRRVRKPSDREWHEWLELAIALCEKRMIPKTLLHNERIKEFVTILQNSGEIRHVVAHPSRPLKSDMGVFQLISAGIHVAQIIKDWDGMEEMLKIKENTENIISKRRRRRESIKKHVRFLEQYAESEGLD</sequence>
<proteinExistence type="predicted"/>
<name>A0AAV9U2G8_9PEZI</name>
<reference evidence="2 3" key="1">
    <citation type="submission" date="2019-10" db="EMBL/GenBank/DDBJ databases">
        <authorList>
            <person name="Palmer J.M."/>
        </authorList>
    </citation>
    <scope>NUCLEOTIDE SEQUENCE [LARGE SCALE GENOMIC DNA]</scope>
    <source>
        <strain evidence="2 3">TWF696</strain>
    </source>
</reference>